<name>A0A7U5CUK0_9SPHN</name>
<feature type="chain" id="PRO_5030683086" evidence="1">
    <location>
        <begin position="21"/>
        <end position="106"/>
    </location>
</feature>
<dbReference type="Proteomes" id="UP000032300">
    <property type="component" value="Chromosome"/>
</dbReference>
<accession>A0A7U5CUK0</accession>
<reference evidence="2 3" key="1">
    <citation type="journal article" date="2015" name="Int. J. Syst. Evol. Microbiol.">
        <title>Sphingomonas hengshuiensis sp. nov., isolated from lake wetland.</title>
        <authorList>
            <person name="Wei S."/>
            <person name="Wang T."/>
            <person name="Liu H."/>
            <person name="Zhang C."/>
            <person name="Guo J."/>
            <person name="Wang Q."/>
            <person name="Liang K."/>
            <person name="Zhang Z."/>
        </authorList>
    </citation>
    <scope>NUCLEOTIDE SEQUENCE [LARGE SCALE GENOMIC DNA]</scope>
    <source>
        <strain evidence="2 3">WHSC-8</strain>
    </source>
</reference>
<evidence type="ECO:0000313" key="3">
    <source>
        <dbReference type="Proteomes" id="UP000032300"/>
    </source>
</evidence>
<dbReference type="EMBL" id="CP010836">
    <property type="protein sequence ID" value="AJP70589.1"/>
    <property type="molecule type" value="Genomic_DNA"/>
</dbReference>
<feature type="signal peptide" evidence="1">
    <location>
        <begin position="1"/>
        <end position="20"/>
    </location>
</feature>
<proteinExistence type="predicted"/>
<dbReference type="KEGG" id="sphi:TS85_00205"/>
<gene>
    <name evidence="2" type="ORF">TS85_00205</name>
</gene>
<dbReference type="AlphaFoldDB" id="A0A7U5CUK0"/>
<evidence type="ECO:0000313" key="2">
    <source>
        <dbReference type="EMBL" id="AJP70589.1"/>
    </source>
</evidence>
<reference evidence="2 3" key="2">
    <citation type="submission" date="2015-02" db="EMBL/GenBank/DDBJ databases">
        <title>The complete genome of Sphingomonas hengshuiensis sp. WHSC-8 isolated from soil of Hengshui Lake.</title>
        <authorList>
            <person name="Wei S."/>
            <person name="Guo J."/>
            <person name="Su C."/>
            <person name="Wu R."/>
            <person name="Zhang Z."/>
            <person name="Liang K."/>
            <person name="Li H."/>
            <person name="Wang T."/>
            <person name="Liu H."/>
            <person name="Zhang C."/>
            <person name="Li Z."/>
            <person name="Wang Q."/>
            <person name="Meng J."/>
        </authorList>
    </citation>
    <scope>NUCLEOTIDE SEQUENCE [LARGE SCALE GENOMIC DNA]</scope>
    <source>
        <strain evidence="2 3">WHSC-8</strain>
    </source>
</reference>
<keyword evidence="3" id="KW-1185">Reference proteome</keyword>
<sequence length="106" mass="11472">MRGLVATTIALLLTTSGAQAGAYCEQTIKLAIVNNAGGIYFTTDKSCLNWCQINPDISQAQQDRMYSMLLTSASNCRKVTIYFDSATGCEALPVYSQPSTFLYPGL</sequence>
<keyword evidence="1" id="KW-0732">Signal</keyword>
<organism evidence="2 3">
    <name type="scientific">Sphingomonas hengshuiensis</name>
    <dbReference type="NCBI Taxonomy" id="1609977"/>
    <lineage>
        <taxon>Bacteria</taxon>
        <taxon>Pseudomonadati</taxon>
        <taxon>Pseudomonadota</taxon>
        <taxon>Alphaproteobacteria</taxon>
        <taxon>Sphingomonadales</taxon>
        <taxon>Sphingomonadaceae</taxon>
        <taxon>Sphingomonas</taxon>
    </lineage>
</organism>
<evidence type="ECO:0000256" key="1">
    <source>
        <dbReference type="SAM" id="SignalP"/>
    </source>
</evidence>
<protein>
    <submittedName>
        <fullName evidence="2">Uncharacterized protein</fullName>
    </submittedName>
</protein>